<evidence type="ECO:0000256" key="6">
    <source>
        <dbReference type="ARBA" id="ARBA00023196"/>
    </source>
</evidence>
<keyword evidence="6 7" id="KW-0139">CF(1)</keyword>
<keyword evidence="5 7" id="KW-0472">Membrane</keyword>
<dbReference type="InterPro" id="IPR020546">
    <property type="entry name" value="ATP_synth_F1_dsu/esu_N"/>
</dbReference>
<dbReference type="Proteomes" id="UP001500635">
    <property type="component" value="Unassembled WGS sequence"/>
</dbReference>
<sequence length="127" mass="13387">MADTSFQVEIVSVEERLYSGEATFVIAQTTEGELGVLAHHEPLFGQLITGGAVAIEPVDGDRLAAAIRGGFLSVTGDKVTVLADGAEWASSLNEADVRRELDAAAEGSEEQAFAQGRLRALEYLAGH</sequence>
<dbReference type="EMBL" id="BAABFR010000079">
    <property type="protein sequence ID" value="GAA4400348.1"/>
    <property type="molecule type" value="Genomic_DNA"/>
</dbReference>
<keyword evidence="3 7" id="KW-0813">Transport</keyword>
<feature type="domain" description="ATP synthase F1 complex delta/epsilon subunit N-terminal" evidence="9">
    <location>
        <begin position="6"/>
        <end position="86"/>
    </location>
</feature>
<evidence type="ECO:0000256" key="1">
    <source>
        <dbReference type="ARBA" id="ARBA00004202"/>
    </source>
</evidence>
<name>A0ABP8K5H5_9ACTN</name>
<evidence type="ECO:0000256" key="8">
    <source>
        <dbReference type="RuleBase" id="RU003656"/>
    </source>
</evidence>
<comment type="similarity">
    <text evidence="2 7 8">Belongs to the ATPase epsilon chain family.</text>
</comment>
<protein>
    <recommendedName>
        <fullName evidence="7">ATP synthase epsilon chain</fullName>
    </recommendedName>
    <alternativeName>
        <fullName evidence="7">ATP synthase F1 sector epsilon subunit</fullName>
    </alternativeName>
    <alternativeName>
        <fullName evidence="7">F-ATPase epsilon subunit</fullName>
    </alternativeName>
</protein>
<comment type="function">
    <text evidence="7">Produces ATP from ADP in the presence of a proton gradient across the membrane.</text>
</comment>
<proteinExistence type="inferred from homology"/>
<evidence type="ECO:0000313" key="11">
    <source>
        <dbReference type="Proteomes" id="UP001500635"/>
    </source>
</evidence>
<keyword evidence="7" id="KW-1003">Cell membrane</keyword>
<keyword evidence="7 8" id="KW-0066">ATP synthesis</keyword>
<dbReference type="InterPro" id="IPR001469">
    <property type="entry name" value="ATP_synth_F1_dsu/esu"/>
</dbReference>
<gene>
    <name evidence="7" type="primary">atpC</name>
    <name evidence="10" type="ORF">GCM10023147_38870</name>
</gene>
<dbReference type="HAMAP" id="MF_00530">
    <property type="entry name" value="ATP_synth_epsil_bac"/>
    <property type="match status" value="1"/>
</dbReference>
<evidence type="ECO:0000313" key="10">
    <source>
        <dbReference type="EMBL" id="GAA4400348.1"/>
    </source>
</evidence>
<evidence type="ECO:0000256" key="5">
    <source>
        <dbReference type="ARBA" id="ARBA00023136"/>
    </source>
</evidence>
<dbReference type="InterPro" id="IPR036771">
    <property type="entry name" value="ATPsynth_dsu/esu_N"/>
</dbReference>
<evidence type="ECO:0000259" key="9">
    <source>
        <dbReference type="Pfam" id="PF02823"/>
    </source>
</evidence>
<reference evidence="11" key="1">
    <citation type="journal article" date="2019" name="Int. J. Syst. Evol. Microbiol.">
        <title>The Global Catalogue of Microorganisms (GCM) 10K type strain sequencing project: providing services to taxonomists for standard genome sequencing and annotation.</title>
        <authorList>
            <consortium name="The Broad Institute Genomics Platform"/>
            <consortium name="The Broad Institute Genome Sequencing Center for Infectious Disease"/>
            <person name="Wu L."/>
            <person name="Ma J."/>
        </authorList>
    </citation>
    <scope>NUCLEOTIDE SEQUENCE [LARGE SCALE GENOMIC DNA]</scope>
    <source>
        <strain evidence="11">JCM 17688</strain>
    </source>
</reference>
<dbReference type="NCBIfam" id="NF009977">
    <property type="entry name" value="PRK13442.1"/>
    <property type="match status" value="1"/>
</dbReference>
<dbReference type="NCBIfam" id="NF001852">
    <property type="entry name" value="PRK00571.2-5"/>
    <property type="match status" value="1"/>
</dbReference>
<comment type="subcellular location">
    <subcellularLocation>
        <location evidence="1 7">Cell membrane</location>
        <topology evidence="1 7">Peripheral membrane protein</topology>
    </subcellularLocation>
</comment>
<dbReference type="RefSeq" id="WP_344999123.1">
    <property type="nucleotide sequence ID" value="NZ_BAABFR010000079.1"/>
</dbReference>
<dbReference type="CDD" id="cd12152">
    <property type="entry name" value="F1-ATPase_delta"/>
    <property type="match status" value="1"/>
</dbReference>
<evidence type="ECO:0000256" key="7">
    <source>
        <dbReference type="HAMAP-Rule" id="MF_00530"/>
    </source>
</evidence>
<dbReference type="Pfam" id="PF02823">
    <property type="entry name" value="ATP-synt_DE_N"/>
    <property type="match status" value="1"/>
</dbReference>
<evidence type="ECO:0000256" key="3">
    <source>
        <dbReference type="ARBA" id="ARBA00022448"/>
    </source>
</evidence>
<dbReference type="SUPFAM" id="SSF51344">
    <property type="entry name" value="Epsilon subunit of F1F0-ATP synthase N-terminal domain"/>
    <property type="match status" value="1"/>
</dbReference>
<keyword evidence="11" id="KW-1185">Reference proteome</keyword>
<comment type="subunit">
    <text evidence="7 8">F-type ATPases have 2 components, CF(1) - the catalytic core - and CF(0) - the membrane proton channel. CF(1) has five subunits: alpha(3), beta(3), gamma(1), delta(1), epsilon(1). CF(0) has three main subunits: a, b and c.</text>
</comment>
<organism evidence="10 11">
    <name type="scientific">Tsukamurella soli</name>
    <dbReference type="NCBI Taxonomy" id="644556"/>
    <lineage>
        <taxon>Bacteria</taxon>
        <taxon>Bacillati</taxon>
        <taxon>Actinomycetota</taxon>
        <taxon>Actinomycetes</taxon>
        <taxon>Mycobacteriales</taxon>
        <taxon>Tsukamurellaceae</taxon>
        <taxon>Tsukamurella</taxon>
    </lineage>
</organism>
<keyword evidence="4 7" id="KW-0406">Ion transport</keyword>
<keyword evidence="7" id="KW-0375">Hydrogen ion transport</keyword>
<dbReference type="NCBIfam" id="TIGR01216">
    <property type="entry name" value="ATP_synt_epsi"/>
    <property type="match status" value="1"/>
</dbReference>
<evidence type="ECO:0000256" key="2">
    <source>
        <dbReference type="ARBA" id="ARBA00005712"/>
    </source>
</evidence>
<accession>A0ABP8K5H5</accession>
<evidence type="ECO:0000256" key="4">
    <source>
        <dbReference type="ARBA" id="ARBA00023065"/>
    </source>
</evidence>
<dbReference type="Gene3D" id="2.60.15.10">
    <property type="entry name" value="F0F1 ATP synthase delta/epsilon subunit, N-terminal"/>
    <property type="match status" value="1"/>
</dbReference>
<comment type="caution">
    <text evidence="10">The sequence shown here is derived from an EMBL/GenBank/DDBJ whole genome shotgun (WGS) entry which is preliminary data.</text>
</comment>